<dbReference type="RefSeq" id="WP_095278528.1">
    <property type="nucleotide sequence ID" value="NZ_CP047655.1"/>
</dbReference>
<dbReference type="SUPFAM" id="SSF53720">
    <property type="entry name" value="ALDH-like"/>
    <property type="match status" value="1"/>
</dbReference>
<gene>
    <name evidence="6" type="ORF">CIG21_09465</name>
</gene>
<dbReference type="PANTHER" id="PTHR11699">
    <property type="entry name" value="ALDEHYDE DEHYDROGENASE-RELATED"/>
    <property type="match status" value="1"/>
</dbReference>
<reference evidence="6 7" key="1">
    <citation type="submission" date="2017-08" db="EMBL/GenBank/DDBJ databases">
        <authorList>
            <person name="de Groot N.N."/>
        </authorList>
    </citation>
    <scope>NUCLEOTIDE SEQUENCE [LARGE SCALE GENOMIC DNA]</scope>
    <source>
        <strain evidence="6 7">NBT06-6</strain>
    </source>
</reference>
<organism evidence="6 7">
    <name type="scientific">Corynebacterium hadale</name>
    <dbReference type="NCBI Taxonomy" id="2026255"/>
    <lineage>
        <taxon>Bacteria</taxon>
        <taxon>Bacillati</taxon>
        <taxon>Actinomycetota</taxon>
        <taxon>Actinomycetes</taxon>
        <taxon>Mycobacteriales</taxon>
        <taxon>Corynebacteriaceae</taxon>
        <taxon>Corynebacterium</taxon>
    </lineage>
</organism>
<dbReference type="InterPro" id="IPR016161">
    <property type="entry name" value="Ald_DH/histidinol_DH"/>
</dbReference>
<protein>
    <submittedName>
        <fullName evidence="6">Aldehyde dehydrogenase</fullName>
    </submittedName>
</protein>
<feature type="active site" evidence="3">
    <location>
        <position position="258"/>
    </location>
</feature>
<evidence type="ECO:0000313" key="6">
    <source>
        <dbReference type="EMBL" id="PAJ69074.1"/>
    </source>
</evidence>
<dbReference type="FunFam" id="3.40.605.10:FF:000001">
    <property type="entry name" value="Aldehyde dehydrogenase 1"/>
    <property type="match status" value="1"/>
</dbReference>
<evidence type="ECO:0000259" key="5">
    <source>
        <dbReference type="Pfam" id="PF00171"/>
    </source>
</evidence>
<dbReference type="PROSITE" id="PS00070">
    <property type="entry name" value="ALDEHYDE_DEHYDR_CYS"/>
    <property type="match status" value="1"/>
</dbReference>
<dbReference type="InterPro" id="IPR016160">
    <property type="entry name" value="Ald_DH_CS_CYS"/>
</dbReference>
<evidence type="ECO:0000256" key="1">
    <source>
        <dbReference type="ARBA" id="ARBA00009986"/>
    </source>
</evidence>
<dbReference type="Gene3D" id="3.40.605.10">
    <property type="entry name" value="Aldehyde Dehydrogenase, Chain A, domain 1"/>
    <property type="match status" value="1"/>
</dbReference>
<accession>A0A269PBK6</accession>
<feature type="domain" description="Aldehyde dehydrogenase" evidence="5">
    <location>
        <begin position="20"/>
        <end position="486"/>
    </location>
</feature>
<dbReference type="PROSITE" id="PS00687">
    <property type="entry name" value="ALDEHYDE_DEHYDR_GLU"/>
    <property type="match status" value="1"/>
</dbReference>
<dbReference type="InterPro" id="IPR029510">
    <property type="entry name" value="Ald_DH_CS_GLU"/>
</dbReference>
<dbReference type="InterPro" id="IPR016163">
    <property type="entry name" value="Ald_DH_C"/>
</dbReference>
<dbReference type="InterPro" id="IPR016162">
    <property type="entry name" value="Ald_DH_N"/>
</dbReference>
<dbReference type="GO" id="GO:0016620">
    <property type="term" value="F:oxidoreductase activity, acting on the aldehyde or oxo group of donors, NAD or NADP as acceptor"/>
    <property type="evidence" value="ECO:0007669"/>
    <property type="project" value="InterPro"/>
</dbReference>
<dbReference type="EMBL" id="NQMQ01000019">
    <property type="protein sequence ID" value="PAJ69074.1"/>
    <property type="molecule type" value="Genomic_DNA"/>
</dbReference>
<dbReference type="Gene3D" id="3.40.309.10">
    <property type="entry name" value="Aldehyde Dehydrogenase, Chain A, domain 2"/>
    <property type="match status" value="1"/>
</dbReference>
<evidence type="ECO:0000256" key="2">
    <source>
        <dbReference type="ARBA" id="ARBA00023002"/>
    </source>
</evidence>
<dbReference type="InterPro" id="IPR015590">
    <property type="entry name" value="Aldehyde_DH_dom"/>
</dbReference>
<evidence type="ECO:0000256" key="4">
    <source>
        <dbReference type="RuleBase" id="RU003345"/>
    </source>
</evidence>
<comment type="caution">
    <text evidence="6">The sequence shown here is derived from an EMBL/GenBank/DDBJ whole genome shotgun (WGS) entry which is preliminary data.</text>
</comment>
<comment type="similarity">
    <text evidence="1 4">Belongs to the aldehyde dehydrogenase family.</text>
</comment>
<keyword evidence="2 4" id="KW-0560">Oxidoreductase</keyword>
<proteinExistence type="inferred from homology"/>
<dbReference type="AlphaFoldDB" id="A0A269PBK6"/>
<name>A0A269PBK6_9CORY</name>
<sequence length="492" mass="52338">MPTQIPFDFETDLFINGAYVPSASGARFTTPDPATGKPLASIASASEADVNNAVENALEAFNSGSWSLLEPQERGAVLLKFATLIERELDELAILEAVDAGKPITDCKEFDFPDVLNSIRFYAEAADKFFGKVVPTGETTLGLIVREPVGVVGAVLPWNFPAAMLAWKLAPALAAGNSIVVKPPELSSLTTLRLAQLALDAGVPAGVFNVVPGRGEIAGKALGLHPKVAAISFTGSEEVGRQFLQYSAASNLKNVTLEMGGKSAQIVMPSWAGDLETVATDLIEAAFGNNGQNCTAGSLILVHEELKDELLGRLKTVAESKKVGLPLDPESDYSALIEESALTRVLEFIDEAHDEGATIITGGERVLEHTGGWFVSPTIVTDVEPTSRIAQEEIFGPVTVVLGFSNEDEAIELANGTKYGLAGTVWTKDLAQANRMAHRFNAGTVSINGYSEGDIRTPFGGFKQSGFGGKDNGFEALEQFTNQKTIWINADY</sequence>
<evidence type="ECO:0000256" key="3">
    <source>
        <dbReference type="PROSITE-ProRule" id="PRU10007"/>
    </source>
</evidence>
<dbReference type="FunFam" id="3.40.309.10:FF:000012">
    <property type="entry name" value="Betaine aldehyde dehydrogenase"/>
    <property type="match status" value="1"/>
</dbReference>
<evidence type="ECO:0000313" key="7">
    <source>
        <dbReference type="Proteomes" id="UP000215771"/>
    </source>
</evidence>
<dbReference type="Pfam" id="PF00171">
    <property type="entry name" value="Aldedh"/>
    <property type="match status" value="1"/>
</dbReference>
<dbReference type="Proteomes" id="UP000215771">
    <property type="component" value="Unassembled WGS sequence"/>
</dbReference>